<dbReference type="PROSITE" id="PS51371">
    <property type="entry name" value="CBS"/>
    <property type="match status" value="1"/>
</dbReference>
<sequence>MVPDGTWQIICLIILLLSSAFFSASETALMTLSKIRLRNMVESKIKGANIVNKLLENPSKLLGGILVGNNIANIGASSLATSLAITHFKDSGVAIATIIMTILVLIFAEITPKSLAAQNSEKIALKIAKPLSLITFILNPLITVLIYITNTIIKILGGEVNKSRPFITEEELKTMVSVSHEEGMLEGEEKQMIYNVFDFRDSQAKDVMTPRTDMIVASSTSTYSELINVFRKEQFSRLPIYEDTVDNVIGVLYIKDLIFFEDGKEEFKIEKHMRTPYFTYEFKSTADLFADMRLKRIPISIILDEYGGTAGLVTFEDLVEEIVGDIDDEYDDDTDKIVVIKEDEFIVAGDTKISMVNEMIGLRIESDDFDSIGGFVTGLLGRLPKTGETISYNDTKFIVQDTSKNRIVKLKIIT</sequence>
<dbReference type="AlphaFoldDB" id="A0A7Y3STE7"/>
<evidence type="ECO:0000256" key="6">
    <source>
        <dbReference type="ARBA" id="ARBA00023122"/>
    </source>
</evidence>
<keyword evidence="6 8" id="KW-0129">CBS domain</keyword>
<keyword evidence="5 9" id="KW-1133">Transmembrane helix</keyword>
<dbReference type="InterPro" id="IPR036318">
    <property type="entry name" value="FAD-bd_PCMH-like_sf"/>
</dbReference>
<evidence type="ECO:0000256" key="1">
    <source>
        <dbReference type="ARBA" id="ARBA00004141"/>
    </source>
</evidence>
<dbReference type="RefSeq" id="WP_171295561.1">
    <property type="nucleotide sequence ID" value="NZ_CP087098.1"/>
</dbReference>
<feature type="transmembrane region" description="Helical" evidence="10">
    <location>
        <begin position="61"/>
        <end position="85"/>
    </location>
</feature>
<dbReference type="InterPro" id="IPR044751">
    <property type="entry name" value="Ion_transp-like_CBS"/>
</dbReference>
<evidence type="ECO:0000256" key="3">
    <source>
        <dbReference type="ARBA" id="ARBA00022692"/>
    </source>
</evidence>
<feature type="domain" description="CBS" evidence="11">
    <location>
        <begin position="208"/>
        <end position="269"/>
    </location>
</feature>
<dbReference type="GO" id="GO:0050660">
    <property type="term" value="F:flavin adenine dinucleotide binding"/>
    <property type="evidence" value="ECO:0007669"/>
    <property type="project" value="InterPro"/>
</dbReference>
<dbReference type="SMART" id="SM00116">
    <property type="entry name" value="CBS"/>
    <property type="match status" value="1"/>
</dbReference>
<comment type="caution">
    <text evidence="13">The sequence shown here is derived from an EMBL/GenBank/DDBJ whole genome shotgun (WGS) entry which is preliminary data.</text>
</comment>
<dbReference type="PROSITE" id="PS51846">
    <property type="entry name" value="CNNM"/>
    <property type="match status" value="1"/>
</dbReference>
<dbReference type="CDD" id="cd04590">
    <property type="entry name" value="CBS_pair_CorC_HlyC_assoc"/>
    <property type="match status" value="1"/>
</dbReference>
<dbReference type="FunFam" id="3.10.580.10:FF:000002">
    <property type="entry name" value="Magnesium/cobalt efflux protein CorC"/>
    <property type="match status" value="1"/>
</dbReference>
<dbReference type="Proteomes" id="UP000531659">
    <property type="component" value="Unassembled WGS sequence"/>
</dbReference>
<evidence type="ECO:0000256" key="10">
    <source>
        <dbReference type="SAM" id="Phobius"/>
    </source>
</evidence>
<dbReference type="SUPFAM" id="SSF56176">
    <property type="entry name" value="FAD-binding/transporter-associated domain-like"/>
    <property type="match status" value="1"/>
</dbReference>
<dbReference type="SUPFAM" id="SSF54631">
    <property type="entry name" value="CBS-domain pair"/>
    <property type="match status" value="1"/>
</dbReference>
<dbReference type="Pfam" id="PF03471">
    <property type="entry name" value="CorC_HlyC"/>
    <property type="match status" value="1"/>
</dbReference>
<feature type="transmembrane region" description="Helical" evidence="10">
    <location>
        <begin position="6"/>
        <end position="30"/>
    </location>
</feature>
<dbReference type="Gene3D" id="3.30.465.10">
    <property type="match status" value="1"/>
</dbReference>
<dbReference type="PANTHER" id="PTHR22777:SF17">
    <property type="entry name" value="UPF0053 PROTEIN SLL0260"/>
    <property type="match status" value="1"/>
</dbReference>
<evidence type="ECO:0000256" key="5">
    <source>
        <dbReference type="ARBA" id="ARBA00022989"/>
    </source>
</evidence>
<dbReference type="SMART" id="SM01091">
    <property type="entry name" value="CorC_HlyC"/>
    <property type="match status" value="1"/>
</dbReference>
<gene>
    <name evidence="13" type="ORF">HLQ16_01315</name>
</gene>
<dbReference type="InterPro" id="IPR000644">
    <property type="entry name" value="CBS_dom"/>
</dbReference>
<dbReference type="Pfam" id="PF00571">
    <property type="entry name" value="CBS"/>
    <property type="match status" value="1"/>
</dbReference>
<feature type="transmembrane region" description="Helical" evidence="10">
    <location>
        <begin position="91"/>
        <end position="110"/>
    </location>
</feature>
<evidence type="ECO:0000256" key="2">
    <source>
        <dbReference type="ARBA" id="ARBA00006337"/>
    </source>
</evidence>
<keyword evidence="4" id="KW-0677">Repeat</keyword>
<evidence type="ECO:0000313" key="14">
    <source>
        <dbReference type="Proteomes" id="UP000531659"/>
    </source>
</evidence>
<evidence type="ECO:0000256" key="9">
    <source>
        <dbReference type="PROSITE-ProRule" id="PRU01193"/>
    </source>
</evidence>
<evidence type="ECO:0000259" key="12">
    <source>
        <dbReference type="PROSITE" id="PS51846"/>
    </source>
</evidence>
<keyword evidence="7 9" id="KW-0472">Membrane</keyword>
<dbReference type="Gene3D" id="3.10.580.10">
    <property type="entry name" value="CBS-domain"/>
    <property type="match status" value="1"/>
</dbReference>
<dbReference type="InterPro" id="IPR005170">
    <property type="entry name" value="Transptr-assoc_dom"/>
</dbReference>
<evidence type="ECO:0000313" key="13">
    <source>
        <dbReference type="EMBL" id="NNU74583.1"/>
    </source>
</evidence>
<proteinExistence type="inferred from homology"/>
<organism evidence="13 14">
    <name type="scientific">Clostridium estertheticum</name>
    <dbReference type="NCBI Taxonomy" id="238834"/>
    <lineage>
        <taxon>Bacteria</taxon>
        <taxon>Bacillati</taxon>
        <taxon>Bacillota</taxon>
        <taxon>Clostridia</taxon>
        <taxon>Eubacteriales</taxon>
        <taxon>Clostridiaceae</taxon>
        <taxon>Clostridium</taxon>
    </lineage>
</organism>
<comment type="similarity">
    <text evidence="2">Belongs to the UPF0053 family.</text>
</comment>
<comment type="subcellular location">
    <subcellularLocation>
        <location evidence="1">Membrane</location>
        <topology evidence="1">Multi-pass membrane protein</topology>
    </subcellularLocation>
</comment>
<evidence type="ECO:0000259" key="11">
    <source>
        <dbReference type="PROSITE" id="PS51371"/>
    </source>
</evidence>
<dbReference type="Pfam" id="PF01595">
    <property type="entry name" value="CNNM"/>
    <property type="match status" value="1"/>
</dbReference>
<dbReference type="InterPro" id="IPR002550">
    <property type="entry name" value="CNNM"/>
</dbReference>
<dbReference type="PANTHER" id="PTHR22777">
    <property type="entry name" value="HEMOLYSIN-RELATED"/>
    <property type="match status" value="1"/>
</dbReference>
<keyword evidence="3 9" id="KW-0812">Transmembrane</keyword>
<protein>
    <submittedName>
        <fullName evidence="13">HlyC/CorC family transporter</fullName>
    </submittedName>
</protein>
<evidence type="ECO:0000256" key="7">
    <source>
        <dbReference type="ARBA" id="ARBA00023136"/>
    </source>
</evidence>
<reference evidence="13 14" key="1">
    <citation type="submission" date="2020-05" db="EMBL/GenBank/DDBJ databases">
        <title>Complete genome of Clostridium estertheticum subspecies estertheticum, isolated from Vacuum packed lamb meat from New Zealand imported to Switzerland.</title>
        <authorList>
            <person name="Wambui J."/>
            <person name="Stevens M.J.A."/>
            <person name="Stephan R."/>
        </authorList>
    </citation>
    <scope>NUCLEOTIDE SEQUENCE [LARGE SCALE GENOMIC DNA]</scope>
    <source>
        <strain evidence="13 14">CEST001</strain>
    </source>
</reference>
<feature type="domain" description="CNNM transmembrane" evidence="12">
    <location>
        <begin position="1"/>
        <end position="189"/>
    </location>
</feature>
<dbReference type="InterPro" id="IPR046342">
    <property type="entry name" value="CBS_dom_sf"/>
</dbReference>
<name>A0A7Y3STE7_9CLOT</name>
<accession>A0A7Y3STE7</accession>
<evidence type="ECO:0000256" key="4">
    <source>
        <dbReference type="ARBA" id="ARBA00022737"/>
    </source>
</evidence>
<evidence type="ECO:0000256" key="8">
    <source>
        <dbReference type="PROSITE-ProRule" id="PRU00703"/>
    </source>
</evidence>
<dbReference type="EMBL" id="JABEYB010000001">
    <property type="protein sequence ID" value="NNU74583.1"/>
    <property type="molecule type" value="Genomic_DNA"/>
</dbReference>
<feature type="transmembrane region" description="Helical" evidence="10">
    <location>
        <begin position="131"/>
        <end position="148"/>
    </location>
</feature>
<dbReference type="InterPro" id="IPR016169">
    <property type="entry name" value="FAD-bd_PCMH_sub2"/>
</dbReference>
<dbReference type="GO" id="GO:0005886">
    <property type="term" value="C:plasma membrane"/>
    <property type="evidence" value="ECO:0007669"/>
    <property type="project" value="TreeGrafter"/>
</dbReference>